<evidence type="ECO:0000313" key="3">
    <source>
        <dbReference type="Proteomes" id="UP000653275"/>
    </source>
</evidence>
<comment type="caution">
    <text evidence="2">The sequence shown here is derived from an EMBL/GenBank/DDBJ whole genome shotgun (WGS) entry which is preliminary data.</text>
</comment>
<accession>A0AAP2F2F7</accession>
<evidence type="ECO:0000313" key="2">
    <source>
        <dbReference type="EMBL" id="MBL5935430.1"/>
    </source>
</evidence>
<organism evidence="2 3">
    <name type="scientific">Lelliottia amnigena</name>
    <name type="common">Enterobacter amnigenus</name>
    <dbReference type="NCBI Taxonomy" id="61646"/>
    <lineage>
        <taxon>Bacteria</taxon>
        <taxon>Pseudomonadati</taxon>
        <taxon>Pseudomonadota</taxon>
        <taxon>Gammaproteobacteria</taxon>
        <taxon>Enterobacterales</taxon>
        <taxon>Enterobacteriaceae</taxon>
        <taxon>Lelliottia</taxon>
    </lineage>
</organism>
<gene>
    <name evidence="2" type="ORF">I7V27_13380</name>
</gene>
<feature type="region of interest" description="Disordered" evidence="1">
    <location>
        <begin position="197"/>
        <end position="236"/>
    </location>
</feature>
<dbReference type="AlphaFoldDB" id="A0AAP2F2F7"/>
<dbReference type="Pfam" id="PF05954">
    <property type="entry name" value="Phage_GPD"/>
    <property type="match status" value="1"/>
</dbReference>
<dbReference type="Proteomes" id="UP000653275">
    <property type="component" value="Unassembled WGS sequence"/>
</dbReference>
<feature type="compositionally biased region" description="Polar residues" evidence="1">
    <location>
        <begin position="202"/>
        <end position="215"/>
    </location>
</feature>
<dbReference type="SUPFAM" id="SSF69279">
    <property type="entry name" value="Phage tail proteins"/>
    <property type="match status" value="1"/>
</dbReference>
<evidence type="ECO:0000256" key="1">
    <source>
        <dbReference type="SAM" id="MobiDB-lite"/>
    </source>
</evidence>
<dbReference type="EMBL" id="JAENMS010000006">
    <property type="protein sequence ID" value="MBL5935430.1"/>
    <property type="molecule type" value="Genomic_DNA"/>
</dbReference>
<evidence type="ECO:0008006" key="4">
    <source>
        <dbReference type="Google" id="ProtNLM"/>
    </source>
</evidence>
<dbReference type="RefSeq" id="WP_202665932.1">
    <property type="nucleotide sequence ID" value="NZ_JAENMR010000006.1"/>
</dbReference>
<reference evidence="2" key="1">
    <citation type="submission" date="2020-12" db="EMBL/GenBank/DDBJ databases">
        <title>Draft genome sequence of Enterobacter spp., Lelliottia spp. and Serratia spp. isolated from drinking water reservoirs and lakes.</title>
        <authorList>
            <person name="Reitter C."/>
            <person name="Neuhaus K."/>
            <person name="Huegler M."/>
        </authorList>
    </citation>
    <scope>NUCLEOTIDE SEQUENCE</scope>
    <source>
        <strain evidence="2">TZW15</strain>
    </source>
</reference>
<proteinExistence type="predicted"/>
<name>A0AAP2F2F7_LELAM</name>
<protein>
    <recommendedName>
        <fullName evidence="4">Late control protein D</fullName>
    </recommendedName>
</protein>
<sequence>MTNSRPWLPAFSLKAENNDITTEISRYLTSLTLVDYGANDEDPQSDSLTINLVSPTLKLPPKGTRLTLALGFDTNLVEKGVFVVDTVALQGPPRTMTITALAVPGDNTKGAGTMQSQKVRHWEGVTLGEIVTTIAKENGLTPKISASLASVKPGYLDQHKENDAEFLARLARQFGAVSKAGGGCWIFAERGSGVSPGGKTLPSLTITPSGQTHWQFSHRSKSKTKSRSAQGSGKGTMTISYLDAATGKTSTISSGSGDPHARPGFTHPSRAAAEQYLQIFQRESVAADAQKDEGKEKKPKKPKPEYLMSMSVSMPATPELMALSPECKITTDGFDEQADREWVVENVAFHLEPGSGISISMELKR</sequence>
<feature type="compositionally biased region" description="Basic residues" evidence="1">
    <location>
        <begin position="216"/>
        <end position="226"/>
    </location>
</feature>